<evidence type="ECO:0000313" key="1">
    <source>
        <dbReference type="EMBL" id="CDW37825.1"/>
    </source>
</evidence>
<dbReference type="AlphaFoldDB" id="A0A0K2UI98"/>
<organism evidence="1">
    <name type="scientific">Lepeophtheirus salmonis</name>
    <name type="common">Salmon louse</name>
    <name type="synonym">Caligus salmonis</name>
    <dbReference type="NCBI Taxonomy" id="72036"/>
    <lineage>
        <taxon>Eukaryota</taxon>
        <taxon>Metazoa</taxon>
        <taxon>Ecdysozoa</taxon>
        <taxon>Arthropoda</taxon>
        <taxon>Crustacea</taxon>
        <taxon>Multicrustacea</taxon>
        <taxon>Hexanauplia</taxon>
        <taxon>Copepoda</taxon>
        <taxon>Siphonostomatoida</taxon>
        <taxon>Caligidae</taxon>
        <taxon>Lepeophtheirus</taxon>
    </lineage>
</organism>
<proteinExistence type="predicted"/>
<name>A0A0K2UI98_LEPSM</name>
<sequence>MNPDFLANSIGHISPSSSIEGSFSSGLLFSSSSSVWRDMICSKLSKPSCSFFLFFKDSFE</sequence>
<protein>
    <submittedName>
        <fullName evidence="1">Uncharacterized protein</fullName>
    </submittedName>
</protein>
<accession>A0A0K2UI98</accession>
<reference evidence="1" key="1">
    <citation type="submission" date="2014-05" db="EMBL/GenBank/DDBJ databases">
        <authorList>
            <person name="Chronopoulou M."/>
        </authorList>
    </citation>
    <scope>NUCLEOTIDE SEQUENCE</scope>
    <source>
        <tissue evidence="1">Whole organism</tissue>
    </source>
</reference>
<dbReference type="EMBL" id="HACA01020464">
    <property type="protein sequence ID" value="CDW37825.1"/>
    <property type="molecule type" value="Transcribed_RNA"/>
</dbReference>